<keyword evidence="1" id="KW-0812">Transmembrane</keyword>
<protein>
    <submittedName>
        <fullName evidence="2">Uncharacterized protein</fullName>
    </submittedName>
</protein>
<comment type="caution">
    <text evidence="2">The sequence shown here is derived from an EMBL/GenBank/DDBJ whole genome shotgun (WGS) entry which is preliminary data.</text>
</comment>
<sequence>MADKKVSWAAWGWVTLLVLMLVIPILGVAIDQASALGSFLFPVMVGTMLGAATLLAALYVKNFPWWWSIALAVWALMLVLFHRQMGLLLTGGVLGCILVVFRALLIQAGQRIVRWYLNRRKPGTPE</sequence>
<keyword evidence="1" id="KW-0472">Membrane</keyword>
<accession>A0A2S8FGZ6</accession>
<keyword evidence="1" id="KW-1133">Transmembrane helix</keyword>
<feature type="transmembrane region" description="Helical" evidence="1">
    <location>
        <begin position="65"/>
        <end position="81"/>
    </location>
</feature>
<dbReference type="OrthoDB" id="9990048at2"/>
<dbReference type="Proteomes" id="UP000240009">
    <property type="component" value="Unassembled WGS sequence"/>
</dbReference>
<feature type="transmembrane region" description="Helical" evidence="1">
    <location>
        <begin position="39"/>
        <end position="59"/>
    </location>
</feature>
<proteinExistence type="predicted"/>
<name>A0A2S8FGZ6_9BACT</name>
<organism evidence="2 3">
    <name type="scientific">Blastopirellula marina</name>
    <dbReference type="NCBI Taxonomy" id="124"/>
    <lineage>
        <taxon>Bacteria</taxon>
        <taxon>Pseudomonadati</taxon>
        <taxon>Planctomycetota</taxon>
        <taxon>Planctomycetia</taxon>
        <taxon>Pirellulales</taxon>
        <taxon>Pirellulaceae</taxon>
        <taxon>Blastopirellula</taxon>
    </lineage>
</organism>
<feature type="transmembrane region" description="Helical" evidence="1">
    <location>
        <begin position="6"/>
        <end position="27"/>
    </location>
</feature>
<dbReference type="RefSeq" id="WP_105354157.1">
    <property type="nucleotide sequence ID" value="NZ_PUIA01000037.1"/>
</dbReference>
<gene>
    <name evidence="2" type="ORF">C5Y96_13550</name>
</gene>
<reference evidence="2 3" key="1">
    <citation type="submission" date="2018-02" db="EMBL/GenBank/DDBJ databases">
        <title>Comparative genomes isolates from brazilian mangrove.</title>
        <authorList>
            <person name="Araujo J.E."/>
            <person name="Taketani R.G."/>
            <person name="Silva M.C.P."/>
            <person name="Loureco M.V."/>
            <person name="Andreote F.D."/>
        </authorList>
    </citation>
    <scope>NUCLEOTIDE SEQUENCE [LARGE SCALE GENOMIC DNA]</scope>
    <source>
        <strain evidence="2 3">HEX-2 MGV</strain>
    </source>
</reference>
<dbReference type="AlphaFoldDB" id="A0A2S8FGZ6"/>
<feature type="transmembrane region" description="Helical" evidence="1">
    <location>
        <begin position="88"/>
        <end position="108"/>
    </location>
</feature>
<dbReference type="EMBL" id="PUIA01000037">
    <property type="protein sequence ID" value="PQO31360.1"/>
    <property type="molecule type" value="Genomic_DNA"/>
</dbReference>
<evidence type="ECO:0000256" key="1">
    <source>
        <dbReference type="SAM" id="Phobius"/>
    </source>
</evidence>
<evidence type="ECO:0000313" key="2">
    <source>
        <dbReference type="EMBL" id="PQO31360.1"/>
    </source>
</evidence>
<evidence type="ECO:0000313" key="3">
    <source>
        <dbReference type="Proteomes" id="UP000240009"/>
    </source>
</evidence>